<reference evidence="11" key="1">
    <citation type="submission" date="2010-03" db="EMBL/GenBank/DDBJ databases">
        <title>The genome sequence of Synergistetes sp. SGP1.</title>
        <authorList>
            <consortium name="metaHIT consortium -- http://www.metahit.eu/"/>
            <person name="Pajon A."/>
            <person name="Turner K."/>
            <person name="Parkhill J."/>
            <person name="Wade W."/>
            <person name="Vartoukian S."/>
        </authorList>
    </citation>
    <scope>NUCLEOTIDE SEQUENCE [LARGE SCALE GENOMIC DNA]</scope>
    <source>
        <strain evidence="11">SGP1</strain>
    </source>
</reference>
<evidence type="ECO:0000256" key="5">
    <source>
        <dbReference type="ARBA" id="ARBA00047720"/>
    </source>
</evidence>
<dbReference type="SUPFAM" id="SSF51338">
    <property type="entry name" value="Composite domain of metallo-dependent hydrolases"/>
    <property type="match status" value="1"/>
</dbReference>
<name>A0AB94IYI0_9BACT</name>
<evidence type="ECO:0000256" key="2">
    <source>
        <dbReference type="ARBA" id="ARBA00012782"/>
    </source>
</evidence>
<evidence type="ECO:0000256" key="6">
    <source>
        <dbReference type="HAMAP-Rule" id="MF_01518"/>
    </source>
</evidence>
<evidence type="ECO:0000256" key="7">
    <source>
        <dbReference type="SAM" id="MobiDB-lite"/>
    </source>
</evidence>
<dbReference type="PANTHER" id="PTHR11113">
    <property type="entry name" value="N-ACETYLGLUCOSAMINE-6-PHOSPHATE DEACETYLASE"/>
    <property type="match status" value="1"/>
</dbReference>
<dbReference type="Gene3D" id="2.30.40.10">
    <property type="entry name" value="Urease, subunit C, domain 1"/>
    <property type="match status" value="1"/>
</dbReference>
<dbReference type="NCBIfam" id="TIGR01178">
    <property type="entry name" value="ade"/>
    <property type="match status" value="1"/>
</dbReference>
<dbReference type="Pfam" id="PF01979">
    <property type="entry name" value="Amidohydro_1"/>
    <property type="match status" value="1"/>
</dbReference>
<dbReference type="InterPro" id="IPR006679">
    <property type="entry name" value="Adenine_deam"/>
</dbReference>
<dbReference type="GO" id="GO:0000034">
    <property type="term" value="F:adenine deaminase activity"/>
    <property type="evidence" value="ECO:0007669"/>
    <property type="project" value="UniProtKB-UniRule"/>
</dbReference>
<dbReference type="InterPro" id="IPR026912">
    <property type="entry name" value="Adenine_deam_C"/>
</dbReference>
<comment type="cofactor">
    <cofactor evidence="6">
        <name>Mn(2+)</name>
        <dbReference type="ChEBI" id="CHEBI:29035"/>
    </cofactor>
</comment>
<comment type="similarity">
    <text evidence="1 6">Belongs to the metallo-dependent hydrolases superfamily. Adenine deaminase family.</text>
</comment>
<dbReference type="InterPro" id="IPR032466">
    <property type="entry name" value="Metal_Hydrolase"/>
</dbReference>
<evidence type="ECO:0000256" key="1">
    <source>
        <dbReference type="ARBA" id="ARBA00006773"/>
    </source>
</evidence>
<evidence type="ECO:0000313" key="11">
    <source>
        <dbReference type="Proteomes" id="UP000008957"/>
    </source>
</evidence>
<dbReference type="PANTHER" id="PTHR11113:SF2">
    <property type="entry name" value="ADENINE DEAMINASE"/>
    <property type="match status" value="1"/>
</dbReference>
<sequence>MNTLAAVARGSRPADLVIRGARVANVFTLEYEEADVAVCGDRIAGVGRGYEGHRVLDAAGAVLVPGLIDGHVHIESSLMAPAAFADAVVVHGTTTVMADPHEIANALGLPGVRYMYLASRGLAVDVFLGAPSCVPASRLETPRDELDMMAVREMLREGWCTHLGELMNYPALIEGDPDVWGRVAAAGDVVLTGHAPGVSGKDLNAYLTSGVSSDHECVDLDEAREKLRRGMWVMMREGASFPNLRTLLPLVKENPFLAARCMVVTDDATARYIRDTGHMDAKLRIMIEEGVDPLVALRLTTLSPADYFHLWDRGAIAPGRRADLVLVDDLASFNVKHVWKDGRAVVQDGVAVKGAQARSIPLPHAVQTMPLTEEQLRVPAGGETMNVIEMQPGEIITGSRRMPPLVSEGNAVPDPSRDLAKIVVLERHHGTGRFAVGFVTGFGMQRGAIASSVAHDAHNFVTVGMDDRSIATALKCLCETGGGLVLAEGGSVRGSLPLPIGGLMTHLDAESVARALEDLERGAEQLGVQLPHPFMALSFLCLSVVPNLRITDQGYVDIMRGGVQPLFPEGGRAPQQGDATAVPNSIS</sequence>
<dbReference type="HAMAP" id="MF_01518">
    <property type="entry name" value="Adenine_deamin"/>
    <property type="match status" value="1"/>
</dbReference>
<keyword evidence="3 6" id="KW-0378">Hydrolase</keyword>
<keyword evidence="11" id="KW-1185">Reference proteome</keyword>
<dbReference type="Gene3D" id="3.20.20.140">
    <property type="entry name" value="Metal-dependent hydrolases"/>
    <property type="match status" value="1"/>
</dbReference>
<proteinExistence type="inferred from homology"/>
<dbReference type="Proteomes" id="UP000008957">
    <property type="component" value="Chromosome"/>
</dbReference>
<dbReference type="RefSeq" id="WP_015556871.1">
    <property type="nucleotide sequence ID" value="NC_021038.1"/>
</dbReference>
<dbReference type="EC" id="3.5.4.2" evidence="2 6"/>
<dbReference type="AlphaFoldDB" id="A0AB94IYI0"/>
<evidence type="ECO:0000313" key="10">
    <source>
        <dbReference type="EMBL" id="CBL28724.1"/>
    </source>
</evidence>
<organism evidence="10 11">
    <name type="scientific">Fretibacterium fastidiosum</name>
    <dbReference type="NCBI Taxonomy" id="651822"/>
    <lineage>
        <taxon>Bacteria</taxon>
        <taxon>Thermotogati</taxon>
        <taxon>Synergistota</taxon>
        <taxon>Synergistia</taxon>
        <taxon>Synergistales</taxon>
        <taxon>Aminobacteriaceae</taxon>
        <taxon>Fretibacterium</taxon>
    </lineage>
</organism>
<gene>
    <name evidence="6" type="primary">ade</name>
    <name evidence="10" type="ORF">SY1_18740</name>
</gene>
<dbReference type="CDD" id="cd01295">
    <property type="entry name" value="AdeC"/>
    <property type="match status" value="1"/>
</dbReference>
<reference evidence="10 11" key="2">
    <citation type="submission" date="2010-03" db="EMBL/GenBank/DDBJ databases">
        <authorList>
            <person name="Pajon A."/>
        </authorList>
    </citation>
    <scope>NUCLEOTIDE SEQUENCE [LARGE SCALE GENOMIC DNA]</scope>
    <source>
        <strain evidence="10 11">SGP1</strain>
    </source>
</reference>
<comment type="catalytic activity">
    <reaction evidence="5 6">
        <text>adenine + H2O + H(+) = hypoxanthine + NH4(+)</text>
        <dbReference type="Rhea" id="RHEA:23688"/>
        <dbReference type="ChEBI" id="CHEBI:15377"/>
        <dbReference type="ChEBI" id="CHEBI:15378"/>
        <dbReference type="ChEBI" id="CHEBI:16708"/>
        <dbReference type="ChEBI" id="CHEBI:17368"/>
        <dbReference type="ChEBI" id="CHEBI:28938"/>
        <dbReference type="EC" id="3.5.4.2"/>
    </reaction>
</comment>
<dbReference type="SUPFAM" id="SSF51556">
    <property type="entry name" value="Metallo-dependent hydrolases"/>
    <property type="match status" value="1"/>
</dbReference>
<evidence type="ECO:0000259" key="9">
    <source>
        <dbReference type="Pfam" id="PF13382"/>
    </source>
</evidence>
<dbReference type="Pfam" id="PF13382">
    <property type="entry name" value="Adenine_deam_C"/>
    <property type="match status" value="1"/>
</dbReference>
<accession>A0AB94IYI0</accession>
<protein>
    <recommendedName>
        <fullName evidence="2 6">Adenine deaminase</fullName>
        <shortName evidence="6">Adenase</shortName>
        <shortName evidence="6">Adenine aminase</shortName>
        <ecNumber evidence="2 6">3.5.4.2</ecNumber>
    </recommendedName>
</protein>
<keyword evidence="4 6" id="KW-0464">Manganese</keyword>
<dbReference type="GO" id="GO:0006146">
    <property type="term" value="P:adenine catabolic process"/>
    <property type="evidence" value="ECO:0007669"/>
    <property type="project" value="InterPro"/>
</dbReference>
<dbReference type="InterPro" id="IPR011059">
    <property type="entry name" value="Metal-dep_hydrolase_composite"/>
</dbReference>
<evidence type="ECO:0000259" key="8">
    <source>
        <dbReference type="Pfam" id="PF01979"/>
    </source>
</evidence>
<evidence type="ECO:0000256" key="4">
    <source>
        <dbReference type="ARBA" id="ARBA00023211"/>
    </source>
</evidence>
<dbReference type="EMBL" id="FP929056">
    <property type="protein sequence ID" value="CBL28724.1"/>
    <property type="molecule type" value="Genomic_DNA"/>
</dbReference>
<feature type="region of interest" description="Disordered" evidence="7">
    <location>
        <begin position="567"/>
        <end position="587"/>
    </location>
</feature>
<feature type="domain" description="Amidohydrolase-related" evidence="8">
    <location>
        <begin position="62"/>
        <end position="345"/>
    </location>
</feature>
<feature type="domain" description="Adenine deaminase C-terminal" evidence="9">
    <location>
        <begin position="395"/>
        <end position="559"/>
    </location>
</feature>
<dbReference type="KEGG" id="sbr:SY1_18740"/>
<dbReference type="InterPro" id="IPR006680">
    <property type="entry name" value="Amidohydro-rel"/>
</dbReference>
<evidence type="ECO:0000256" key="3">
    <source>
        <dbReference type="ARBA" id="ARBA00022801"/>
    </source>
</evidence>